<evidence type="ECO:0000313" key="3">
    <source>
        <dbReference type="Proteomes" id="UP001523528"/>
    </source>
</evidence>
<dbReference type="Pfam" id="PF01494">
    <property type="entry name" value="FAD_binding_3"/>
    <property type="match status" value="1"/>
</dbReference>
<reference evidence="2 3" key="1">
    <citation type="submission" date="2022-06" db="EMBL/GenBank/DDBJ databases">
        <title>Acetobacer genomes from food samples.</title>
        <authorList>
            <person name="Sombolestani A."/>
        </authorList>
    </citation>
    <scope>NUCLEOTIDE SEQUENCE [LARGE SCALE GENOMIC DNA]</scope>
    <source>
        <strain evidence="2 3">R-83285</strain>
    </source>
</reference>
<name>A0ABT1F0L4_9PROT</name>
<evidence type="ECO:0000313" key="2">
    <source>
        <dbReference type="EMBL" id="MCP1258735.1"/>
    </source>
</evidence>
<dbReference type="InterPro" id="IPR050816">
    <property type="entry name" value="Flavin-dep_Halogenase_NPB"/>
</dbReference>
<comment type="caution">
    <text evidence="2">The sequence shown here is derived from an EMBL/GenBank/DDBJ whole genome shotgun (WGS) entry which is preliminary data.</text>
</comment>
<feature type="domain" description="FAD-binding" evidence="1">
    <location>
        <begin position="11"/>
        <end position="349"/>
    </location>
</feature>
<sequence length="423" mass="47344">MNGSDTSPRACDVLVIGGGPAGSTAATLLARQGVSVIMLEKDPHPRFHIGESLLPCNMALLRDLGVLDKVRDIGVFKPGAEFVSDRGEGRLAFPFRHAISPRDTHAYQVRRSEFDEILFRNAQAHGVETLEGLRVTEARFAPRQPTHVVAQDEAGQTHTFTPRFVLDASGRDGFLARRFHTRHADKNNSTAAIFAHFRNVVRREADMEGYISIHLVDDGWFWMIPLRDNIMSVGFVGDKNAFSGQTGPKTDLFWKKVAESPSVAERLAPAEQLGELTTTGNYSYCADKTWGEGYYMIGDAFAFLDPVFSSGVLLAMKSAYRGARVAQAWLRNPAEGRKVARHEEQCTRAEMRRVAWLIYGINDPVQRELFLNPRNVLRMRDAIISLLAGDFVGRLRVQVPLLAFRAVLQTMRWKWASKKQTTN</sequence>
<dbReference type="Gene3D" id="3.50.50.60">
    <property type="entry name" value="FAD/NAD(P)-binding domain"/>
    <property type="match status" value="1"/>
</dbReference>
<organism evidence="2 3">
    <name type="scientific">Acetobacter lambici</name>
    <dbReference type="NCBI Taxonomy" id="1332824"/>
    <lineage>
        <taxon>Bacteria</taxon>
        <taxon>Pseudomonadati</taxon>
        <taxon>Pseudomonadota</taxon>
        <taxon>Alphaproteobacteria</taxon>
        <taxon>Acetobacterales</taxon>
        <taxon>Acetobacteraceae</taxon>
        <taxon>Acetobacter</taxon>
    </lineage>
</organism>
<keyword evidence="3" id="KW-1185">Reference proteome</keyword>
<dbReference type="SUPFAM" id="SSF51905">
    <property type="entry name" value="FAD/NAD(P)-binding domain"/>
    <property type="match status" value="1"/>
</dbReference>
<dbReference type="InterPro" id="IPR002938">
    <property type="entry name" value="FAD-bd"/>
</dbReference>
<accession>A0ABT1F0L4</accession>
<dbReference type="PRINTS" id="PR00411">
    <property type="entry name" value="PNDRDTASEI"/>
</dbReference>
<dbReference type="EMBL" id="JAMYZZ010000014">
    <property type="protein sequence ID" value="MCP1258735.1"/>
    <property type="molecule type" value="Genomic_DNA"/>
</dbReference>
<proteinExistence type="predicted"/>
<dbReference type="Proteomes" id="UP001523528">
    <property type="component" value="Unassembled WGS sequence"/>
</dbReference>
<dbReference type="PANTHER" id="PTHR43747">
    <property type="entry name" value="FAD-BINDING PROTEIN"/>
    <property type="match status" value="1"/>
</dbReference>
<dbReference type="PANTHER" id="PTHR43747:SF1">
    <property type="entry name" value="SLR1998 PROTEIN"/>
    <property type="match status" value="1"/>
</dbReference>
<evidence type="ECO:0000259" key="1">
    <source>
        <dbReference type="Pfam" id="PF01494"/>
    </source>
</evidence>
<protein>
    <submittedName>
        <fullName evidence="2">Tryptophan 7-halogenase</fullName>
    </submittedName>
</protein>
<dbReference type="RefSeq" id="WP_165991868.1">
    <property type="nucleotide sequence ID" value="NZ_JAMYZY010000013.1"/>
</dbReference>
<dbReference type="InterPro" id="IPR036188">
    <property type="entry name" value="FAD/NAD-bd_sf"/>
</dbReference>
<gene>
    <name evidence="2" type="ORF">NKW50_09050</name>
</gene>